<dbReference type="EMBL" id="GGEC01071586">
    <property type="protein sequence ID" value="MBX52070.1"/>
    <property type="molecule type" value="Transcribed_RNA"/>
</dbReference>
<proteinExistence type="predicted"/>
<sequence length="42" mass="4750">MQWAGFEASDEDIKAMIRLTGDDNDKDGVSYDDLIKILALEF</sequence>
<evidence type="ECO:0008006" key="2">
    <source>
        <dbReference type="Google" id="ProtNLM"/>
    </source>
</evidence>
<organism evidence="1">
    <name type="scientific">Rhizophora mucronata</name>
    <name type="common">Asiatic mangrove</name>
    <dbReference type="NCBI Taxonomy" id="61149"/>
    <lineage>
        <taxon>Eukaryota</taxon>
        <taxon>Viridiplantae</taxon>
        <taxon>Streptophyta</taxon>
        <taxon>Embryophyta</taxon>
        <taxon>Tracheophyta</taxon>
        <taxon>Spermatophyta</taxon>
        <taxon>Magnoliopsida</taxon>
        <taxon>eudicotyledons</taxon>
        <taxon>Gunneridae</taxon>
        <taxon>Pentapetalae</taxon>
        <taxon>rosids</taxon>
        <taxon>fabids</taxon>
        <taxon>Malpighiales</taxon>
        <taxon>Rhizophoraceae</taxon>
        <taxon>Rhizophora</taxon>
    </lineage>
</organism>
<protein>
    <recommendedName>
        <fullName evidence="2">EF-hand domain-containing protein</fullName>
    </recommendedName>
</protein>
<accession>A0A2P2PBD2</accession>
<name>A0A2P2PBD2_RHIMU</name>
<dbReference type="AlphaFoldDB" id="A0A2P2PBD2"/>
<evidence type="ECO:0000313" key="1">
    <source>
        <dbReference type="EMBL" id="MBX52070.1"/>
    </source>
</evidence>
<reference evidence="1" key="1">
    <citation type="submission" date="2018-02" db="EMBL/GenBank/DDBJ databases">
        <title>Rhizophora mucronata_Transcriptome.</title>
        <authorList>
            <person name="Meera S.P."/>
            <person name="Sreeshan A."/>
            <person name="Augustine A."/>
        </authorList>
    </citation>
    <scope>NUCLEOTIDE SEQUENCE</scope>
    <source>
        <tissue evidence="1">Leaf</tissue>
    </source>
</reference>